<dbReference type="Pfam" id="PF00990">
    <property type="entry name" value="GGDEF"/>
    <property type="match status" value="1"/>
</dbReference>
<evidence type="ECO:0000313" key="3">
    <source>
        <dbReference type="EMBL" id="NBI52026.1"/>
    </source>
</evidence>
<dbReference type="InterPro" id="IPR043128">
    <property type="entry name" value="Rev_trsase/Diguanyl_cyclase"/>
</dbReference>
<sequence>MAESIEKNTSIQVIGDPVAELPTNVDRVDEWNIDIYPSVLVNVEPARQDEILLKIRSDEVRRLQPVFCVSRSKMSDVLSDGYLEQMRHRIPSIIEKLLLLHKTPHPEPLDLLAWYCWPRSHFHLTPVWSAIYQKGYRYPLLDCLVGIESNLALMRAVEHHLLLPGKLIDRIRLCRNCQSGRLNYVDVCPECNSIDIHLKPGVHCFVCGYVDDQDVFIQSGVMQCPKCSTKLRHIGVDYDRPLERYSCYSCYIRFIEAVVKVRCHDCGEVQSPDDLTVSPISEFQVGKLARQIALEGSHLLHLPLAWGAPITVDHLPWLLQWTSSNQNRYGGDNTVMLIWLSNLSEVKIDLGLLRVQERLKELVKRMQGIFRETDVVCQYSDDILILLLPHTSEHVWEALRDRIGSLSEVEGLDKLEVVVQVQALPVPEGIKAEDWLKEWISAVTHYDGDVL</sequence>
<dbReference type="InterPro" id="IPR000160">
    <property type="entry name" value="GGDEF_dom"/>
</dbReference>
<dbReference type="InterPro" id="IPR029787">
    <property type="entry name" value="Nucleotide_cyclase"/>
</dbReference>
<evidence type="ECO:0000259" key="2">
    <source>
        <dbReference type="Pfam" id="PF18551"/>
    </source>
</evidence>
<evidence type="ECO:0000259" key="1">
    <source>
        <dbReference type="Pfam" id="PF00990"/>
    </source>
</evidence>
<dbReference type="RefSeq" id="WP_160649107.1">
    <property type="nucleotide sequence ID" value="NZ_RSEJ01000004.1"/>
</dbReference>
<reference evidence="3 4" key="1">
    <citation type="journal article" date="2017" name="Int. J. Syst. Evol. Microbiol.">
        <title>Photobacterium alginatilyticum sp. nov., a marine bacterium isolated from bottom seawater.</title>
        <authorList>
            <person name="Wang X."/>
            <person name="Wang Y."/>
            <person name="Yang X."/>
            <person name="Sun H."/>
            <person name="Li B."/>
            <person name="Zhang X.H."/>
        </authorList>
    </citation>
    <scope>NUCLEOTIDE SEQUENCE [LARGE SCALE GENOMIC DNA]</scope>
    <source>
        <strain evidence="3 4">P03D4</strain>
    </source>
</reference>
<proteinExistence type="predicted"/>
<dbReference type="InterPro" id="IPR040572">
    <property type="entry name" value="TackOD1"/>
</dbReference>
<feature type="domain" description="Thaumarchaeal output" evidence="2">
    <location>
        <begin position="109"/>
        <end position="285"/>
    </location>
</feature>
<dbReference type="Proteomes" id="UP000738517">
    <property type="component" value="Unassembled WGS sequence"/>
</dbReference>
<keyword evidence="4" id="KW-1185">Reference proteome</keyword>
<dbReference type="Gene3D" id="3.30.70.270">
    <property type="match status" value="1"/>
</dbReference>
<dbReference type="SUPFAM" id="SSF55073">
    <property type="entry name" value="Nucleotide cyclase"/>
    <property type="match status" value="1"/>
</dbReference>
<dbReference type="Pfam" id="PF18551">
    <property type="entry name" value="TackOD1"/>
    <property type="match status" value="1"/>
</dbReference>
<dbReference type="EMBL" id="RSEJ01000004">
    <property type="protein sequence ID" value="NBI52026.1"/>
    <property type="molecule type" value="Genomic_DNA"/>
</dbReference>
<accession>A0ABW9YFG2</accession>
<evidence type="ECO:0000313" key="4">
    <source>
        <dbReference type="Proteomes" id="UP000738517"/>
    </source>
</evidence>
<name>A0ABW9YFG2_9GAMM</name>
<comment type="caution">
    <text evidence="3">The sequence shown here is derived from an EMBL/GenBank/DDBJ whole genome shotgun (WGS) entry which is preliminary data.</text>
</comment>
<protein>
    <submittedName>
        <fullName evidence="3">Diguanylate cyclase</fullName>
    </submittedName>
</protein>
<gene>
    <name evidence="3" type="ORF">EIZ48_05495</name>
</gene>
<organism evidence="3 4">
    <name type="scientific">Photobacterium alginatilyticum</name>
    <dbReference type="NCBI Taxonomy" id="1775171"/>
    <lineage>
        <taxon>Bacteria</taxon>
        <taxon>Pseudomonadati</taxon>
        <taxon>Pseudomonadota</taxon>
        <taxon>Gammaproteobacteria</taxon>
        <taxon>Vibrionales</taxon>
        <taxon>Vibrionaceae</taxon>
        <taxon>Photobacterium</taxon>
    </lineage>
</organism>
<feature type="domain" description="GGDEF" evidence="1">
    <location>
        <begin position="324"/>
        <end position="405"/>
    </location>
</feature>